<keyword evidence="4 8" id="KW-1133">Transmembrane helix</keyword>
<protein>
    <submittedName>
        <fullName evidence="11">Endoplasmic reticulum-Golgi intermediate compartment protein 2</fullName>
    </submittedName>
</protein>
<dbReference type="GO" id="GO:0006890">
    <property type="term" value="P:retrograde vesicle-mediated transport, Golgi to endoplasmic reticulum"/>
    <property type="evidence" value="ECO:0007669"/>
    <property type="project" value="TreeGrafter"/>
</dbReference>
<feature type="compositionally biased region" description="Pro residues" evidence="7">
    <location>
        <begin position="693"/>
        <end position="703"/>
    </location>
</feature>
<feature type="region of interest" description="Disordered" evidence="7">
    <location>
        <begin position="780"/>
        <end position="808"/>
    </location>
</feature>
<evidence type="ECO:0000256" key="2">
    <source>
        <dbReference type="ARBA" id="ARBA00005648"/>
    </source>
</evidence>
<dbReference type="Proteomes" id="UP000440578">
    <property type="component" value="Unassembled WGS sequence"/>
</dbReference>
<reference evidence="11 12" key="1">
    <citation type="submission" date="2019-07" db="EMBL/GenBank/DDBJ databases">
        <title>Draft genome assembly of a fouling barnacle, Amphibalanus amphitrite (Darwin, 1854): The first reference genome for Thecostraca.</title>
        <authorList>
            <person name="Kim W."/>
        </authorList>
    </citation>
    <scope>NUCLEOTIDE SEQUENCE [LARGE SCALE GENOMIC DNA]</scope>
    <source>
        <strain evidence="11">SNU_AA5</strain>
        <tissue evidence="11">Soma without cirri and trophi</tissue>
    </source>
</reference>
<evidence type="ECO:0000259" key="9">
    <source>
        <dbReference type="Pfam" id="PF07970"/>
    </source>
</evidence>
<dbReference type="InterPro" id="IPR012936">
    <property type="entry name" value="Erv_C"/>
</dbReference>
<evidence type="ECO:0000256" key="1">
    <source>
        <dbReference type="ARBA" id="ARBA00004457"/>
    </source>
</evidence>
<organism evidence="11 12">
    <name type="scientific">Amphibalanus amphitrite</name>
    <name type="common">Striped barnacle</name>
    <name type="synonym">Balanus amphitrite</name>
    <dbReference type="NCBI Taxonomy" id="1232801"/>
    <lineage>
        <taxon>Eukaryota</taxon>
        <taxon>Metazoa</taxon>
        <taxon>Ecdysozoa</taxon>
        <taxon>Arthropoda</taxon>
        <taxon>Crustacea</taxon>
        <taxon>Multicrustacea</taxon>
        <taxon>Cirripedia</taxon>
        <taxon>Thoracica</taxon>
        <taxon>Thoracicalcarea</taxon>
        <taxon>Balanomorpha</taxon>
        <taxon>Balanoidea</taxon>
        <taxon>Balanidae</taxon>
        <taxon>Amphibalaninae</taxon>
        <taxon>Amphibalanus</taxon>
    </lineage>
</organism>
<feature type="domain" description="Endoplasmic reticulum vesicle transporter C-terminal" evidence="9">
    <location>
        <begin position="166"/>
        <end position="328"/>
    </location>
</feature>
<evidence type="ECO:0000313" key="11">
    <source>
        <dbReference type="EMBL" id="KAF0289821.1"/>
    </source>
</evidence>
<gene>
    <name evidence="11" type="primary">Ergic2</name>
    <name evidence="11" type="ORF">FJT64_011965</name>
</gene>
<comment type="subcellular location">
    <subcellularLocation>
        <location evidence="1">Endoplasmic reticulum-Golgi intermediate compartment membrane</location>
        <topology evidence="1">Multi-pass membrane protein</topology>
    </subcellularLocation>
</comment>
<feature type="region of interest" description="Disordered" evidence="7">
    <location>
        <begin position="433"/>
        <end position="461"/>
    </location>
</feature>
<dbReference type="AlphaFoldDB" id="A0A6A4VKB5"/>
<evidence type="ECO:0000313" key="12">
    <source>
        <dbReference type="Proteomes" id="UP000440578"/>
    </source>
</evidence>
<keyword evidence="5 8" id="KW-0472">Membrane</keyword>
<dbReference type="InterPro" id="IPR045888">
    <property type="entry name" value="Erv"/>
</dbReference>
<dbReference type="PANTHER" id="PTHR10984">
    <property type="entry name" value="ENDOPLASMIC RETICULUM-GOLGI INTERMEDIATE COMPARTMENT PROTEIN"/>
    <property type="match status" value="1"/>
</dbReference>
<dbReference type="Pfam" id="PF13850">
    <property type="entry name" value="ERGIC_N"/>
    <property type="match status" value="1"/>
</dbReference>
<evidence type="ECO:0000256" key="7">
    <source>
        <dbReference type="SAM" id="MobiDB-lite"/>
    </source>
</evidence>
<feature type="region of interest" description="Disordered" evidence="7">
    <location>
        <begin position="684"/>
        <end position="706"/>
    </location>
</feature>
<dbReference type="GO" id="GO:0006888">
    <property type="term" value="P:endoplasmic reticulum to Golgi vesicle-mediated transport"/>
    <property type="evidence" value="ECO:0007669"/>
    <property type="project" value="TreeGrafter"/>
</dbReference>
<sequence length="850" mass="93236">MELRQRKTVLDTVKKLDAFPKIADTYVETTRSGGTISILTFAAMVLLLYTEVTYYMSSFRFRFEPDVEMDAKLPIHVDIVVGMPCAAVGADIMDSTNENVFSFGRLEEENTWWQMTPAQADHFQMAQMTNAFLREHYHNLRDTLFRSGHTSMFAGLPPHRPRPERRPDACRVHGSLVLNKVSGNFHITAGKAIGLPTGQHAHISAFMDGNYNFSHRIVRFQFGDDQGGLIHPLEGDEKLASSEMQMYQYFMEVVPTDVHGLLGTTHTYQYSVKEQSRVINHQKGSHGVPGIYFKYDMSPLKVVVSEDREPLVQFAVRLCAICGGIYVTSAEPSGGGGEAAGADPLTVNGLLHGQLRALRSERAALAAALTELRQRHAAACQQWQAERRELTGAGAGSDAAAARIMDLSRRQRHLTAELEAERARRRRLEARLAEPAAAGAQPPPPPASEAASDTAGDGESAAQLRERLRDTTRRLVEARNQAGAARRELRQAERLLQQEVGEGASLQQLLVAGAGWRGRAQQIVTLKAQVQELQSAASASPARSEPRLSAADSRARSHLRSLGREQQAQARQAAAEAEQQAREAASLRLKLDAARSRVAVLTQEVTQLRDQTSRLLQKCRNDDEMIEMLEAQVRRLEAELADGGRAAARDARQPTAPVCGEQLALLRAQLAAREADVARLEGQLAAPPAAEEAPPPSPPPPAADPAEMAELRRRCLEADFTAEAAAAERRRLAELVAELERRLAAAERRADSAAGALAEERGVSLAARREAERLRQMLGRGRRPVARPSAEGSPPETAPLREEVERLTAQLETLRAERQSDLRGFEETMDEARRIFCRGLHEAQAGGAAG</sequence>
<accession>A0A6A4VKB5</accession>
<dbReference type="GO" id="GO:0033116">
    <property type="term" value="C:endoplasmic reticulum-Golgi intermediate compartment membrane"/>
    <property type="evidence" value="ECO:0007669"/>
    <property type="project" value="UniProtKB-SubCell"/>
</dbReference>
<keyword evidence="3 8" id="KW-0812">Transmembrane</keyword>
<feature type="coiled-coil region" evidence="6">
    <location>
        <begin position="404"/>
        <end position="431"/>
    </location>
</feature>
<evidence type="ECO:0000259" key="10">
    <source>
        <dbReference type="Pfam" id="PF13850"/>
    </source>
</evidence>
<dbReference type="GO" id="GO:0005783">
    <property type="term" value="C:endoplasmic reticulum"/>
    <property type="evidence" value="ECO:0007669"/>
    <property type="project" value="TreeGrafter"/>
</dbReference>
<feature type="region of interest" description="Disordered" evidence="7">
    <location>
        <begin position="536"/>
        <end position="579"/>
    </location>
</feature>
<dbReference type="EMBL" id="VIIS01002001">
    <property type="protein sequence ID" value="KAF0289821.1"/>
    <property type="molecule type" value="Genomic_DNA"/>
</dbReference>
<dbReference type="OrthoDB" id="5541786at2759"/>
<name>A0A6A4VKB5_AMPAM</name>
<dbReference type="InterPro" id="IPR039542">
    <property type="entry name" value="Erv_N"/>
</dbReference>
<evidence type="ECO:0000256" key="8">
    <source>
        <dbReference type="SAM" id="Phobius"/>
    </source>
</evidence>
<evidence type="ECO:0000256" key="3">
    <source>
        <dbReference type="ARBA" id="ARBA00022692"/>
    </source>
</evidence>
<feature type="coiled-coil region" evidence="6">
    <location>
        <begin position="461"/>
        <end position="502"/>
    </location>
</feature>
<feature type="compositionally biased region" description="Low complexity" evidence="7">
    <location>
        <begin position="564"/>
        <end position="579"/>
    </location>
</feature>
<comment type="caution">
    <text evidence="11">The sequence shown here is derived from an EMBL/GenBank/DDBJ whole genome shotgun (WGS) entry which is preliminary data.</text>
</comment>
<keyword evidence="12" id="KW-1185">Reference proteome</keyword>
<comment type="similarity">
    <text evidence="2">Belongs to the ERGIC family.</text>
</comment>
<evidence type="ECO:0000256" key="6">
    <source>
        <dbReference type="SAM" id="Coils"/>
    </source>
</evidence>
<feature type="transmembrane region" description="Helical" evidence="8">
    <location>
        <begin position="36"/>
        <end position="56"/>
    </location>
</feature>
<dbReference type="GO" id="GO:0030134">
    <property type="term" value="C:COPII-coated ER to Golgi transport vesicle"/>
    <property type="evidence" value="ECO:0007669"/>
    <property type="project" value="TreeGrafter"/>
</dbReference>
<dbReference type="PANTHER" id="PTHR10984:SF30">
    <property type="entry name" value="ENDOPLASMIC RETICULUM-GOLGI INTERMEDIATE COMPARTMENT PROTEIN 2"/>
    <property type="match status" value="1"/>
</dbReference>
<evidence type="ECO:0000256" key="4">
    <source>
        <dbReference type="ARBA" id="ARBA00022989"/>
    </source>
</evidence>
<feature type="domain" description="Endoplasmic reticulum vesicle transporter N-terminal" evidence="10">
    <location>
        <begin position="13"/>
        <end position="99"/>
    </location>
</feature>
<evidence type="ECO:0000256" key="5">
    <source>
        <dbReference type="ARBA" id="ARBA00023136"/>
    </source>
</evidence>
<keyword evidence="6" id="KW-0175">Coiled coil</keyword>
<dbReference type="Pfam" id="PF07970">
    <property type="entry name" value="COPIIcoated_ERV"/>
    <property type="match status" value="1"/>
</dbReference>
<proteinExistence type="inferred from homology"/>
<feature type="coiled-coil region" evidence="6">
    <location>
        <begin position="722"/>
        <end position="756"/>
    </location>
</feature>
<feature type="compositionally biased region" description="Low complexity" evidence="7">
    <location>
        <begin position="536"/>
        <end position="551"/>
    </location>
</feature>